<dbReference type="GO" id="GO:0005576">
    <property type="term" value="C:extracellular region"/>
    <property type="evidence" value="ECO:0007669"/>
    <property type="project" value="UniProtKB-SubCell"/>
</dbReference>
<organism evidence="15 16">
    <name type="scientific">Paramecium primaurelia</name>
    <dbReference type="NCBI Taxonomy" id="5886"/>
    <lineage>
        <taxon>Eukaryota</taxon>
        <taxon>Sar</taxon>
        <taxon>Alveolata</taxon>
        <taxon>Ciliophora</taxon>
        <taxon>Intramacronucleata</taxon>
        <taxon>Oligohymenophorea</taxon>
        <taxon>Peniculida</taxon>
        <taxon>Parameciidae</taxon>
        <taxon>Paramecium</taxon>
    </lineage>
</organism>
<dbReference type="InterPro" id="IPR013201">
    <property type="entry name" value="Prot_inhib_I29"/>
</dbReference>
<evidence type="ECO:0000256" key="3">
    <source>
        <dbReference type="ARBA" id="ARBA00022670"/>
    </source>
</evidence>
<keyword evidence="8" id="KW-1015">Disulfide bond</keyword>
<keyword evidence="5" id="KW-0378">Hydrolase</keyword>
<dbReference type="EC" id="3.4.22.15" evidence="10"/>
<evidence type="ECO:0000256" key="7">
    <source>
        <dbReference type="ARBA" id="ARBA00023145"/>
    </source>
</evidence>
<dbReference type="InterPro" id="IPR039417">
    <property type="entry name" value="Peptidase_C1A_papain-like"/>
</dbReference>
<evidence type="ECO:0000256" key="10">
    <source>
        <dbReference type="ARBA" id="ARBA00038911"/>
    </source>
</evidence>
<evidence type="ECO:0000259" key="14">
    <source>
        <dbReference type="SMART" id="SM00848"/>
    </source>
</evidence>
<feature type="signal peptide" evidence="12">
    <location>
        <begin position="1"/>
        <end position="20"/>
    </location>
</feature>
<protein>
    <recommendedName>
        <fullName evidence="10">cathepsin L</fullName>
        <ecNumber evidence="10">3.4.22.15</ecNumber>
    </recommendedName>
</protein>
<evidence type="ECO:0000256" key="4">
    <source>
        <dbReference type="ARBA" id="ARBA00022729"/>
    </source>
</evidence>
<dbReference type="GO" id="GO:0004197">
    <property type="term" value="F:cysteine-type endopeptidase activity"/>
    <property type="evidence" value="ECO:0007669"/>
    <property type="project" value="UniProtKB-EC"/>
</dbReference>
<comment type="caution">
    <text evidence="15">The sequence shown here is derived from an EMBL/GenBank/DDBJ whole genome shotgun (WGS) entry which is preliminary data.</text>
</comment>
<comment type="function">
    <text evidence="11">May be involved in extracellular digestion.</text>
</comment>
<keyword evidence="16" id="KW-1185">Reference proteome</keyword>
<keyword evidence="7" id="KW-0865">Zymogen</keyword>
<comment type="subcellular location">
    <subcellularLocation>
        <location evidence="1">Secreted</location>
    </subcellularLocation>
</comment>
<evidence type="ECO:0000256" key="6">
    <source>
        <dbReference type="ARBA" id="ARBA00022807"/>
    </source>
</evidence>
<dbReference type="InterPro" id="IPR013128">
    <property type="entry name" value="Peptidase_C1A"/>
</dbReference>
<feature type="chain" id="PRO_5035808640" description="cathepsin L" evidence="12">
    <location>
        <begin position="21"/>
        <end position="317"/>
    </location>
</feature>
<keyword evidence="6" id="KW-0788">Thiol protease</keyword>
<proteinExistence type="predicted"/>
<evidence type="ECO:0000259" key="13">
    <source>
        <dbReference type="SMART" id="SM00645"/>
    </source>
</evidence>
<dbReference type="AlphaFoldDB" id="A0A8S1JP62"/>
<keyword evidence="2" id="KW-0964">Secreted</keyword>
<evidence type="ECO:0000313" key="15">
    <source>
        <dbReference type="EMBL" id="CAD8044272.1"/>
    </source>
</evidence>
<evidence type="ECO:0000256" key="2">
    <source>
        <dbReference type="ARBA" id="ARBA00022525"/>
    </source>
</evidence>
<evidence type="ECO:0000256" key="8">
    <source>
        <dbReference type="ARBA" id="ARBA00023157"/>
    </source>
</evidence>
<feature type="domain" description="Cathepsin propeptide inhibitor" evidence="14">
    <location>
        <begin position="32"/>
        <end position="87"/>
    </location>
</feature>
<dbReference type="CDD" id="cd02248">
    <property type="entry name" value="Peptidase_C1A"/>
    <property type="match status" value="1"/>
</dbReference>
<evidence type="ECO:0000256" key="5">
    <source>
        <dbReference type="ARBA" id="ARBA00022801"/>
    </source>
</evidence>
<feature type="domain" description="Peptidase C1A papain C-terminal" evidence="13">
    <location>
        <begin position="113"/>
        <end position="317"/>
    </location>
</feature>
<evidence type="ECO:0000256" key="12">
    <source>
        <dbReference type="SAM" id="SignalP"/>
    </source>
</evidence>
<keyword evidence="4 12" id="KW-0732">Signal</keyword>
<dbReference type="SMART" id="SM00645">
    <property type="entry name" value="Pept_C1"/>
    <property type="match status" value="1"/>
</dbReference>
<name>A0A8S1JP62_PARPR</name>
<accession>A0A8S1JP62</accession>
<keyword evidence="3" id="KW-0645">Protease</keyword>
<evidence type="ECO:0000256" key="11">
    <source>
        <dbReference type="ARBA" id="ARBA00053662"/>
    </source>
</evidence>
<dbReference type="EMBL" id="CAJJDM010000003">
    <property type="protein sequence ID" value="CAD8044272.1"/>
    <property type="molecule type" value="Genomic_DNA"/>
</dbReference>
<dbReference type="InterPro" id="IPR000169">
    <property type="entry name" value="Pept_cys_AS"/>
</dbReference>
<sequence>MSKTILALGTIALIGALLMANQPQSVDYVSKFETFKQKFGKRYGATEQAYRLAVYTQNLLYAEAYNLSKGKRVFGETIFFDLTQEEFAQIYLTAKVTEEDLNVERVSARSNNLKASIDWSTQGAVTPVKDQGQCGSCWTFSTTGVLESFFYLTTGELPVLSEQQLLDCSTIVDFNLGCDGGLPARALNYVKRNGITTGAAYPYTAVQGSCRIKGGAYHIKGSQTLAKDEQTLVTYLNKGPVSVGVDATNWQYYDPKVERVFSDCDTKMNHVVLAVGYDEQAFKIKNSWSTDWGVKGYIFLARGQNTCGIYDTNVVPI</sequence>
<dbReference type="FunFam" id="3.90.70.10:FF:000104">
    <property type="entry name" value="Cathepsin L 1"/>
    <property type="match status" value="1"/>
</dbReference>
<dbReference type="Proteomes" id="UP000688137">
    <property type="component" value="Unassembled WGS sequence"/>
</dbReference>
<dbReference type="SMART" id="SM00848">
    <property type="entry name" value="Inhibitor_I29"/>
    <property type="match status" value="1"/>
</dbReference>
<dbReference type="OMA" id="EALWGIR"/>
<dbReference type="PROSITE" id="PS00139">
    <property type="entry name" value="THIOL_PROTEASE_CYS"/>
    <property type="match status" value="1"/>
</dbReference>
<dbReference type="InterPro" id="IPR000668">
    <property type="entry name" value="Peptidase_C1A_C"/>
</dbReference>
<dbReference type="GO" id="GO:0006508">
    <property type="term" value="P:proteolysis"/>
    <property type="evidence" value="ECO:0007669"/>
    <property type="project" value="UniProtKB-KW"/>
</dbReference>
<dbReference type="PANTHER" id="PTHR12411">
    <property type="entry name" value="CYSTEINE PROTEASE FAMILY C1-RELATED"/>
    <property type="match status" value="1"/>
</dbReference>
<evidence type="ECO:0000313" key="16">
    <source>
        <dbReference type="Proteomes" id="UP000688137"/>
    </source>
</evidence>
<reference evidence="15" key="1">
    <citation type="submission" date="2021-01" db="EMBL/GenBank/DDBJ databases">
        <authorList>
            <consortium name="Genoscope - CEA"/>
            <person name="William W."/>
        </authorList>
    </citation>
    <scope>NUCLEOTIDE SEQUENCE</scope>
</reference>
<dbReference type="Pfam" id="PF08246">
    <property type="entry name" value="Inhibitor_I29"/>
    <property type="match status" value="1"/>
</dbReference>
<comment type="catalytic activity">
    <reaction evidence="9">
        <text>Specificity close to that of papain. As compared to cathepsin B, cathepsin L exhibits higher activity toward protein substrates, but has little activity on Z-Arg-Arg-NHMec, and no peptidyl-dipeptidase activity.</text>
        <dbReference type="EC" id="3.4.22.15"/>
    </reaction>
</comment>
<evidence type="ECO:0000256" key="1">
    <source>
        <dbReference type="ARBA" id="ARBA00004613"/>
    </source>
</evidence>
<gene>
    <name evidence="15" type="ORF">PPRIM_AZ9-3.1.T0060354</name>
</gene>
<evidence type="ECO:0000256" key="9">
    <source>
        <dbReference type="ARBA" id="ARBA00036319"/>
    </source>
</evidence>
<dbReference type="Pfam" id="PF00112">
    <property type="entry name" value="Peptidase_C1"/>
    <property type="match status" value="1"/>
</dbReference>